<dbReference type="GO" id="GO:0006352">
    <property type="term" value="P:DNA-templated transcription initiation"/>
    <property type="evidence" value="ECO:0007669"/>
    <property type="project" value="InterPro"/>
</dbReference>
<evidence type="ECO:0000259" key="5">
    <source>
        <dbReference type="Pfam" id="PF04542"/>
    </source>
</evidence>
<dbReference type="InterPro" id="IPR013249">
    <property type="entry name" value="RNA_pol_sigma70_r4_t2"/>
</dbReference>
<dbReference type="GO" id="GO:0003677">
    <property type="term" value="F:DNA binding"/>
    <property type="evidence" value="ECO:0007669"/>
    <property type="project" value="InterPro"/>
</dbReference>
<dbReference type="InterPro" id="IPR039425">
    <property type="entry name" value="RNA_pol_sigma-70-like"/>
</dbReference>
<evidence type="ECO:0000256" key="3">
    <source>
        <dbReference type="ARBA" id="ARBA00023082"/>
    </source>
</evidence>
<dbReference type="AlphaFoldDB" id="A0A1T5BPL6"/>
<proteinExistence type="inferred from homology"/>
<evidence type="ECO:0000259" key="6">
    <source>
        <dbReference type="Pfam" id="PF08281"/>
    </source>
</evidence>
<dbReference type="PANTHER" id="PTHR43133">
    <property type="entry name" value="RNA POLYMERASE ECF-TYPE SIGMA FACTO"/>
    <property type="match status" value="1"/>
</dbReference>
<dbReference type="Gene3D" id="1.10.1740.10">
    <property type="match status" value="1"/>
</dbReference>
<dbReference type="Proteomes" id="UP000190150">
    <property type="component" value="Unassembled WGS sequence"/>
</dbReference>
<name>A0A1T5BPL6_9SPHI</name>
<dbReference type="InterPro" id="IPR014284">
    <property type="entry name" value="RNA_pol_sigma-70_dom"/>
</dbReference>
<dbReference type="EMBL" id="FUZF01000002">
    <property type="protein sequence ID" value="SKB49146.1"/>
    <property type="molecule type" value="Genomic_DNA"/>
</dbReference>
<gene>
    <name evidence="7" type="ORF">SAMN05660841_00856</name>
</gene>
<dbReference type="PANTHER" id="PTHR43133:SF46">
    <property type="entry name" value="RNA POLYMERASE SIGMA-70 FACTOR ECF SUBFAMILY"/>
    <property type="match status" value="1"/>
</dbReference>
<keyword evidence="2" id="KW-0805">Transcription regulation</keyword>
<comment type="similarity">
    <text evidence="1">Belongs to the sigma-70 factor family. ECF subfamily.</text>
</comment>
<dbReference type="SUPFAM" id="SSF88659">
    <property type="entry name" value="Sigma3 and sigma4 domains of RNA polymerase sigma factors"/>
    <property type="match status" value="1"/>
</dbReference>
<evidence type="ECO:0000313" key="8">
    <source>
        <dbReference type="Proteomes" id="UP000190150"/>
    </source>
</evidence>
<evidence type="ECO:0000256" key="4">
    <source>
        <dbReference type="ARBA" id="ARBA00023163"/>
    </source>
</evidence>
<keyword evidence="8" id="KW-1185">Reference proteome</keyword>
<dbReference type="Pfam" id="PF08281">
    <property type="entry name" value="Sigma70_r4_2"/>
    <property type="match status" value="1"/>
</dbReference>
<keyword evidence="3" id="KW-0731">Sigma factor</keyword>
<reference evidence="8" key="1">
    <citation type="submission" date="2017-02" db="EMBL/GenBank/DDBJ databases">
        <authorList>
            <person name="Varghese N."/>
            <person name="Submissions S."/>
        </authorList>
    </citation>
    <scope>NUCLEOTIDE SEQUENCE [LARGE SCALE GENOMIC DNA]</scope>
    <source>
        <strain evidence="8">DSM 24091</strain>
    </source>
</reference>
<dbReference type="InterPro" id="IPR007627">
    <property type="entry name" value="RNA_pol_sigma70_r2"/>
</dbReference>
<keyword evidence="4" id="KW-0804">Transcription</keyword>
<dbReference type="InterPro" id="IPR036388">
    <property type="entry name" value="WH-like_DNA-bd_sf"/>
</dbReference>
<dbReference type="InterPro" id="IPR013324">
    <property type="entry name" value="RNA_pol_sigma_r3/r4-like"/>
</dbReference>
<evidence type="ECO:0000313" key="7">
    <source>
        <dbReference type="EMBL" id="SKB49146.1"/>
    </source>
</evidence>
<protein>
    <submittedName>
        <fullName evidence="7">RNA polymerase sigma-70 factor, ECF subfamily</fullName>
    </submittedName>
</protein>
<evidence type="ECO:0000256" key="2">
    <source>
        <dbReference type="ARBA" id="ARBA00023015"/>
    </source>
</evidence>
<dbReference type="SUPFAM" id="SSF88946">
    <property type="entry name" value="Sigma2 domain of RNA polymerase sigma factors"/>
    <property type="match status" value="1"/>
</dbReference>
<dbReference type="NCBIfam" id="TIGR02937">
    <property type="entry name" value="sigma70-ECF"/>
    <property type="match status" value="1"/>
</dbReference>
<dbReference type="InterPro" id="IPR013325">
    <property type="entry name" value="RNA_pol_sigma_r2"/>
</dbReference>
<dbReference type="CDD" id="cd06171">
    <property type="entry name" value="Sigma70_r4"/>
    <property type="match status" value="1"/>
</dbReference>
<accession>A0A1T5BPL6</accession>
<dbReference type="Pfam" id="PF04542">
    <property type="entry name" value="Sigma70_r2"/>
    <property type="match status" value="1"/>
</dbReference>
<sequence length="218" mass="25709">MLAFACSQNVECHSATLVSFMEETYTGDDIVPLVERLKASDKQAFNELYEKYSLGLFQLLLKMVRNRSTAEELLQNTFVKVWDNRMMLDTRKSFRAWVFKIAQNEVYTYYRKAAKDQKIQEQLYNTFDELYHIDLEQDLQSKQLDLLNRALGSLSERKRQIFELCKLQRKSYDEVAQLLDISPSTVSNLMVRSNQQIRAFVQAHYDEILLFLITCTIR</sequence>
<organism evidence="7 8">
    <name type="scientific">Sphingobacterium nematocida</name>
    <dbReference type="NCBI Taxonomy" id="1513896"/>
    <lineage>
        <taxon>Bacteria</taxon>
        <taxon>Pseudomonadati</taxon>
        <taxon>Bacteroidota</taxon>
        <taxon>Sphingobacteriia</taxon>
        <taxon>Sphingobacteriales</taxon>
        <taxon>Sphingobacteriaceae</taxon>
        <taxon>Sphingobacterium</taxon>
    </lineage>
</organism>
<dbReference type="Gene3D" id="1.10.10.10">
    <property type="entry name" value="Winged helix-like DNA-binding domain superfamily/Winged helix DNA-binding domain"/>
    <property type="match status" value="1"/>
</dbReference>
<dbReference type="GO" id="GO:0016987">
    <property type="term" value="F:sigma factor activity"/>
    <property type="evidence" value="ECO:0007669"/>
    <property type="project" value="UniProtKB-KW"/>
</dbReference>
<dbReference type="STRING" id="1513896.SAMN05660841_00856"/>
<evidence type="ECO:0000256" key="1">
    <source>
        <dbReference type="ARBA" id="ARBA00010641"/>
    </source>
</evidence>
<feature type="domain" description="RNA polymerase sigma factor 70 region 4 type 2" evidence="6">
    <location>
        <begin position="145"/>
        <end position="192"/>
    </location>
</feature>
<feature type="domain" description="RNA polymerase sigma-70 region 2" evidence="5">
    <location>
        <begin position="48"/>
        <end position="114"/>
    </location>
</feature>